<name>A0AAD6YDJ1_9AGAR</name>
<evidence type="ECO:0000313" key="2">
    <source>
        <dbReference type="EMBL" id="KAJ7210697.1"/>
    </source>
</evidence>
<sequence>MYTSFTRRGEVNLPEVRWSIANGMADMTVPPHQHLDKQRWRKDGNLDRHIPHLYALRPAAPAVRHAVPPLRDAPAPAAAAARQAVCGLRLSVRITERHQAGAPGAEPARPVRSWTGDAGTWSTLEHAARRRRTTSPLRASPTAPPATAIRLCAAPSYGPSQNSPTTPAYGPPYALRITGWPTVPKRVVAVDHFGARQWVKQHGTSTDVAADVVAVDLALGAQRRWAYPGISAQAWADSSRSRQTPPAQSFQFLCRGLLWPAQTCRRHNAIWPEKPESEEKNVTTVTVQKIWTL</sequence>
<evidence type="ECO:0000256" key="1">
    <source>
        <dbReference type="SAM" id="MobiDB-lite"/>
    </source>
</evidence>
<feature type="region of interest" description="Disordered" evidence="1">
    <location>
        <begin position="98"/>
        <end position="117"/>
    </location>
</feature>
<protein>
    <submittedName>
        <fullName evidence="2">Uncharacterized protein</fullName>
    </submittedName>
</protein>
<dbReference type="AlphaFoldDB" id="A0AAD6YDJ1"/>
<accession>A0AAD6YDJ1</accession>
<reference evidence="2" key="1">
    <citation type="submission" date="2023-03" db="EMBL/GenBank/DDBJ databases">
        <title>Massive genome expansion in bonnet fungi (Mycena s.s.) driven by repeated elements and novel gene families across ecological guilds.</title>
        <authorList>
            <consortium name="Lawrence Berkeley National Laboratory"/>
            <person name="Harder C.B."/>
            <person name="Miyauchi S."/>
            <person name="Viragh M."/>
            <person name="Kuo A."/>
            <person name="Thoen E."/>
            <person name="Andreopoulos B."/>
            <person name="Lu D."/>
            <person name="Skrede I."/>
            <person name="Drula E."/>
            <person name="Henrissat B."/>
            <person name="Morin E."/>
            <person name="Kohler A."/>
            <person name="Barry K."/>
            <person name="LaButti K."/>
            <person name="Morin E."/>
            <person name="Salamov A."/>
            <person name="Lipzen A."/>
            <person name="Mereny Z."/>
            <person name="Hegedus B."/>
            <person name="Baldrian P."/>
            <person name="Stursova M."/>
            <person name="Weitz H."/>
            <person name="Taylor A."/>
            <person name="Grigoriev I.V."/>
            <person name="Nagy L.G."/>
            <person name="Martin F."/>
            <person name="Kauserud H."/>
        </authorList>
    </citation>
    <scope>NUCLEOTIDE SEQUENCE</scope>
    <source>
        <strain evidence="2">9144</strain>
    </source>
</reference>
<evidence type="ECO:0000313" key="3">
    <source>
        <dbReference type="Proteomes" id="UP001219525"/>
    </source>
</evidence>
<proteinExistence type="predicted"/>
<keyword evidence="3" id="KW-1185">Reference proteome</keyword>
<gene>
    <name evidence="2" type="ORF">GGX14DRAFT_394339</name>
</gene>
<dbReference type="Proteomes" id="UP001219525">
    <property type="component" value="Unassembled WGS sequence"/>
</dbReference>
<organism evidence="2 3">
    <name type="scientific">Mycena pura</name>
    <dbReference type="NCBI Taxonomy" id="153505"/>
    <lineage>
        <taxon>Eukaryota</taxon>
        <taxon>Fungi</taxon>
        <taxon>Dikarya</taxon>
        <taxon>Basidiomycota</taxon>
        <taxon>Agaricomycotina</taxon>
        <taxon>Agaricomycetes</taxon>
        <taxon>Agaricomycetidae</taxon>
        <taxon>Agaricales</taxon>
        <taxon>Marasmiineae</taxon>
        <taxon>Mycenaceae</taxon>
        <taxon>Mycena</taxon>
    </lineage>
</organism>
<comment type="caution">
    <text evidence="2">The sequence shown here is derived from an EMBL/GenBank/DDBJ whole genome shotgun (WGS) entry which is preliminary data.</text>
</comment>
<dbReference type="EMBL" id="JARJCW010000027">
    <property type="protein sequence ID" value="KAJ7210697.1"/>
    <property type="molecule type" value="Genomic_DNA"/>
</dbReference>